<dbReference type="AlphaFoldDB" id="A0AAE0PNM4"/>
<comment type="caution">
    <text evidence="1">The sequence shown here is derived from an EMBL/GenBank/DDBJ whole genome shotgun (WGS) entry which is preliminary data.</text>
</comment>
<proteinExistence type="predicted"/>
<dbReference type="EMBL" id="JAUTDP010000001">
    <property type="protein sequence ID" value="KAK3403082.1"/>
    <property type="molecule type" value="Genomic_DNA"/>
</dbReference>
<feature type="non-terminal residue" evidence="1">
    <location>
        <position position="82"/>
    </location>
</feature>
<evidence type="ECO:0000313" key="2">
    <source>
        <dbReference type="Proteomes" id="UP001281003"/>
    </source>
</evidence>
<sequence length="82" mass="9080">MGRLVGQGLLQVRIVWVVILGVSARLEWYLGGPLRTCPCSRRIALFPEQGDQPPLQERSLDRAFQTHVSQVCSFLGVATTSL</sequence>
<name>A0AAE0PNM4_SORBR</name>
<evidence type="ECO:0000313" key="1">
    <source>
        <dbReference type="EMBL" id="KAK3403082.1"/>
    </source>
</evidence>
<reference evidence="1" key="1">
    <citation type="journal article" date="2023" name="Mol. Phylogenet. Evol.">
        <title>Genome-scale phylogeny and comparative genomics of the fungal order Sordariales.</title>
        <authorList>
            <person name="Hensen N."/>
            <person name="Bonometti L."/>
            <person name="Westerberg I."/>
            <person name="Brannstrom I.O."/>
            <person name="Guillou S."/>
            <person name="Cros-Aarteil S."/>
            <person name="Calhoun S."/>
            <person name="Haridas S."/>
            <person name="Kuo A."/>
            <person name="Mondo S."/>
            <person name="Pangilinan J."/>
            <person name="Riley R."/>
            <person name="LaButti K."/>
            <person name="Andreopoulos B."/>
            <person name="Lipzen A."/>
            <person name="Chen C."/>
            <person name="Yan M."/>
            <person name="Daum C."/>
            <person name="Ng V."/>
            <person name="Clum A."/>
            <person name="Steindorff A."/>
            <person name="Ohm R.A."/>
            <person name="Martin F."/>
            <person name="Silar P."/>
            <person name="Natvig D.O."/>
            <person name="Lalanne C."/>
            <person name="Gautier V."/>
            <person name="Ament-Velasquez S.L."/>
            <person name="Kruys A."/>
            <person name="Hutchinson M.I."/>
            <person name="Powell A.J."/>
            <person name="Barry K."/>
            <person name="Miller A.N."/>
            <person name="Grigoriev I.V."/>
            <person name="Debuchy R."/>
            <person name="Gladieux P."/>
            <person name="Hiltunen Thoren M."/>
            <person name="Johannesson H."/>
        </authorList>
    </citation>
    <scope>NUCLEOTIDE SEQUENCE</scope>
    <source>
        <strain evidence="1">FGSC 1904</strain>
    </source>
</reference>
<reference evidence="1" key="2">
    <citation type="submission" date="2023-07" db="EMBL/GenBank/DDBJ databases">
        <authorList>
            <consortium name="Lawrence Berkeley National Laboratory"/>
            <person name="Haridas S."/>
            <person name="Hensen N."/>
            <person name="Bonometti L."/>
            <person name="Westerberg I."/>
            <person name="Brannstrom I.O."/>
            <person name="Guillou S."/>
            <person name="Cros-Aarteil S."/>
            <person name="Calhoun S."/>
            <person name="Kuo A."/>
            <person name="Mondo S."/>
            <person name="Pangilinan J."/>
            <person name="Riley R."/>
            <person name="LaButti K."/>
            <person name="Andreopoulos B."/>
            <person name="Lipzen A."/>
            <person name="Chen C."/>
            <person name="Yanf M."/>
            <person name="Daum C."/>
            <person name="Ng V."/>
            <person name="Clum A."/>
            <person name="Steindorff A."/>
            <person name="Ohm R."/>
            <person name="Martin F."/>
            <person name="Silar P."/>
            <person name="Natvig D."/>
            <person name="Lalanne C."/>
            <person name="Gautier V."/>
            <person name="Ament-velasquez S.L."/>
            <person name="Kruys A."/>
            <person name="Hutchinson M.I."/>
            <person name="Powell A.J."/>
            <person name="Barry K."/>
            <person name="Miller A.N."/>
            <person name="Grigoriev I.V."/>
            <person name="Debuchy R."/>
            <person name="Gladieux P."/>
            <person name="Thoren M.H."/>
            <person name="Johannesson H."/>
        </authorList>
    </citation>
    <scope>NUCLEOTIDE SEQUENCE</scope>
    <source>
        <strain evidence="1">FGSC 1904</strain>
    </source>
</reference>
<keyword evidence="2" id="KW-1185">Reference proteome</keyword>
<protein>
    <submittedName>
        <fullName evidence="1">Uncharacterized protein</fullName>
    </submittedName>
</protein>
<organism evidence="1 2">
    <name type="scientific">Sordaria brevicollis</name>
    <dbReference type="NCBI Taxonomy" id="83679"/>
    <lineage>
        <taxon>Eukaryota</taxon>
        <taxon>Fungi</taxon>
        <taxon>Dikarya</taxon>
        <taxon>Ascomycota</taxon>
        <taxon>Pezizomycotina</taxon>
        <taxon>Sordariomycetes</taxon>
        <taxon>Sordariomycetidae</taxon>
        <taxon>Sordariales</taxon>
        <taxon>Sordariaceae</taxon>
        <taxon>Sordaria</taxon>
    </lineage>
</organism>
<gene>
    <name evidence="1" type="ORF">B0T20DRAFT_400008</name>
</gene>
<dbReference type="Proteomes" id="UP001281003">
    <property type="component" value="Unassembled WGS sequence"/>
</dbReference>
<accession>A0AAE0PNM4</accession>